<feature type="transmembrane region" description="Helical" evidence="5">
    <location>
        <begin position="6"/>
        <end position="26"/>
    </location>
</feature>
<proteinExistence type="inferred from homology"/>
<dbReference type="RefSeq" id="XP_001646573.1">
    <property type="nucleotide sequence ID" value="XM_001646523.1"/>
</dbReference>
<keyword evidence="5" id="KW-0256">Endoplasmic reticulum</keyword>
<evidence type="ECO:0000313" key="9">
    <source>
        <dbReference type="Proteomes" id="UP000000267"/>
    </source>
</evidence>
<dbReference type="InParanoid" id="A7TGE5"/>
<feature type="transmembrane region" description="Helical" evidence="5">
    <location>
        <begin position="47"/>
        <end position="66"/>
    </location>
</feature>
<keyword evidence="2 5" id="KW-0812">Transmembrane</keyword>
<keyword evidence="3 5" id="KW-1133">Transmembrane helix</keyword>
<feature type="coiled-coil region" evidence="6">
    <location>
        <begin position="147"/>
        <end position="174"/>
    </location>
</feature>
<evidence type="ECO:0000313" key="8">
    <source>
        <dbReference type="EMBL" id="EDO18715.1"/>
    </source>
</evidence>
<comment type="function">
    <text evidence="5">May play a role in anterograde transport of membrane proteins from the endoplasmic reticulum to the Golgi.</text>
</comment>
<dbReference type="GO" id="GO:0006888">
    <property type="term" value="P:endoplasmic reticulum to Golgi vesicle-mediated transport"/>
    <property type="evidence" value="ECO:0007669"/>
    <property type="project" value="UniProtKB-UniRule"/>
</dbReference>
<keyword evidence="5" id="KW-0813">Transport</keyword>
<comment type="subcellular location">
    <subcellularLocation>
        <location evidence="5">Endoplasmic reticulum membrane</location>
        <topology evidence="5">Multi-pass membrane protein</topology>
    </subcellularLocation>
    <subcellularLocation>
        <location evidence="1">Membrane</location>
        <topology evidence="1">Multi-pass membrane protein</topology>
    </subcellularLocation>
</comment>
<dbReference type="InterPro" id="IPR008417">
    <property type="entry name" value="BAP29/BAP31"/>
</dbReference>
<evidence type="ECO:0000256" key="1">
    <source>
        <dbReference type="ARBA" id="ARBA00004141"/>
    </source>
</evidence>
<comment type="similarity">
    <text evidence="5">Belongs to the BCAP29/BCAP31 family.</text>
</comment>
<keyword evidence="5" id="KW-0931">ER-Golgi transport</keyword>
<evidence type="ECO:0000256" key="5">
    <source>
        <dbReference type="RuleBase" id="RU367026"/>
    </source>
</evidence>
<dbReference type="PhylomeDB" id="A7TGE5"/>
<organism evidence="9">
    <name type="scientific">Vanderwaltozyma polyspora (strain ATCC 22028 / DSM 70294 / BCRC 21397 / CBS 2163 / NBRC 10782 / NRRL Y-8283 / UCD 57-17)</name>
    <name type="common">Kluyveromyces polysporus</name>
    <dbReference type="NCBI Taxonomy" id="436907"/>
    <lineage>
        <taxon>Eukaryota</taxon>
        <taxon>Fungi</taxon>
        <taxon>Dikarya</taxon>
        <taxon>Ascomycota</taxon>
        <taxon>Saccharomycotina</taxon>
        <taxon>Saccharomycetes</taxon>
        <taxon>Saccharomycetales</taxon>
        <taxon>Saccharomycetaceae</taxon>
        <taxon>Vanderwaltozyma</taxon>
    </lineage>
</organism>
<dbReference type="GO" id="GO:0006886">
    <property type="term" value="P:intracellular protein transport"/>
    <property type="evidence" value="ECO:0007669"/>
    <property type="project" value="UniProtKB-UniRule"/>
</dbReference>
<evidence type="ECO:0000256" key="4">
    <source>
        <dbReference type="ARBA" id="ARBA00023136"/>
    </source>
</evidence>
<dbReference type="OrthoDB" id="435607at2759"/>
<evidence type="ECO:0000256" key="3">
    <source>
        <dbReference type="ARBA" id="ARBA00022989"/>
    </source>
</evidence>
<sequence length="176" mass="20444">MSLYNQLVFIILIVEIVSFTILSLPLPSKYRKPLTLLLIKPFQNEKIQTAIKCIIAFILILFIDSINKVYRIDNELKFNKLKGTNGGGLVNSSDRVEIYSRKFLAQRNMYLTGITLFLTFTVVRTFNLVTELLKLKESYRSEKKTDSNKISTEIEETDDEINRLKEKALLLQKEME</sequence>
<feature type="domain" description="BAP29/BAP31 transmembrane" evidence="7">
    <location>
        <begin position="1"/>
        <end position="140"/>
    </location>
</feature>
<dbReference type="GO" id="GO:0005789">
    <property type="term" value="C:endoplasmic reticulum membrane"/>
    <property type="evidence" value="ECO:0007669"/>
    <property type="project" value="UniProtKB-SubCell"/>
</dbReference>
<reference evidence="8 9" key="1">
    <citation type="journal article" date="2007" name="Proc. Natl. Acad. Sci. U.S.A.">
        <title>Independent sorting-out of thousands of duplicated gene pairs in two yeast species descended from a whole-genome duplication.</title>
        <authorList>
            <person name="Scannell D.R."/>
            <person name="Frank A.C."/>
            <person name="Conant G.C."/>
            <person name="Byrne K.P."/>
            <person name="Woolfit M."/>
            <person name="Wolfe K.H."/>
        </authorList>
    </citation>
    <scope>NUCLEOTIDE SEQUENCE [LARGE SCALE GENOMIC DNA]</scope>
    <source>
        <strain evidence="9">ATCC 22028 / DSM 70294 / BCRC 21397 / CBS 2163 / NBRC 10782 / NRRL Y-8283 / UCD 57-17</strain>
    </source>
</reference>
<keyword evidence="5" id="KW-0653">Protein transport</keyword>
<dbReference type="EMBL" id="DS480386">
    <property type="protein sequence ID" value="EDO18715.1"/>
    <property type="molecule type" value="Genomic_DNA"/>
</dbReference>
<dbReference type="HOGENOM" id="CLU_087648_0_0_1"/>
<dbReference type="GO" id="GO:0070973">
    <property type="term" value="P:protein localization to endoplasmic reticulum exit site"/>
    <property type="evidence" value="ECO:0007669"/>
    <property type="project" value="UniProtKB-UniRule"/>
</dbReference>
<name>A7TGE5_VANPO</name>
<gene>
    <name evidence="8" type="ORF">Kpol_1055p72</name>
</gene>
<feature type="transmembrane region" description="Helical" evidence="5">
    <location>
        <begin position="109"/>
        <end position="130"/>
    </location>
</feature>
<dbReference type="AlphaFoldDB" id="A7TGE5"/>
<keyword evidence="6" id="KW-0175">Coiled coil</keyword>
<dbReference type="STRING" id="436907.A7TGE5"/>
<dbReference type="FunCoup" id="A7TGE5">
    <property type="interactions" value="684"/>
</dbReference>
<dbReference type="Pfam" id="PF05529">
    <property type="entry name" value="Bap31"/>
    <property type="match status" value="1"/>
</dbReference>
<keyword evidence="9" id="KW-1185">Reference proteome</keyword>
<dbReference type="KEGG" id="vpo:Kpol_1055p72"/>
<protein>
    <recommendedName>
        <fullName evidence="5">Endoplasmic reticulum transmembrane protein</fullName>
    </recommendedName>
</protein>
<accession>A7TGE5</accession>
<keyword evidence="4 5" id="KW-0472">Membrane</keyword>
<dbReference type="eggNOG" id="KOG1962">
    <property type="taxonomic scope" value="Eukaryota"/>
</dbReference>
<evidence type="ECO:0000256" key="2">
    <source>
        <dbReference type="ARBA" id="ARBA00022692"/>
    </source>
</evidence>
<evidence type="ECO:0000256" key="6">
    <source>
        <dbReference type="SAM" id="Coils"/>
    </source>
</evidence>
<dbReference type="PANTHER" id="PTHR12701">
    <property type="entry name" value="BCR-ASSOCIATED PROTEIN, BAP"/>
    <property type="match status" value="1"/>
</dbReference>
<dbReference type="PANTHER" id="PTHR12701:SF20">
    <property type="entry name" value="ENDOPLASMIC RETICULUM TRANSMEMBRANE PROTEIN"/>
    <property type="match status" value="1"/>
</dbReference>
<dbReference type="GeneID" id="5547025"/>
<dbReference type="OMA" id="FIDCINR"/>
<evidence type="ECO:0000259" key="7">
    <source>
        <dbReference type="Pfam" id="PF05529"/>
    </source>
</evidence>
<dbReference type="Proteomes" id="UP000000267">
    <property type="component" value="Unassembled WGS sequence"/>
</dbReference>
<dbReference type="InterPro" id="IPR040463">
    <property type="entry name" value="BAP29/BAP31_N"/>
</dbReference>